<accession>A0ABR9HI81</accession>
<dbReference type="RefSeq" id="WP_191269209.1">
    <property type="nucleotide sequence ID" value="NZ_BMXJ01000003.1"/>
</dbReference>
<organism evidence="1 2">
    <name type="scientific">Nocardiopsis terrae</name>
    <dbReference type="NCBI Taxonomy" id="372655"/>
    <lineage>
        <taxon>Bacteria</taxon>
        <taxon>Bacillati</taxon>
        <taxon>Actinomycetota</taxon>
        <taxon>Actinomycetes</taxon>
        <taxon>Streptosporangiales</taxon>
        <taxon>Nocardiopsidaceae</taxon>
        <taxon>Nocardiopsis</taxon>
    </lineage>
</organism>
<sequence>MIDLSFPPMLEDLRRTHGARDMDFEMYEAFEHPDETAWWYRLWTGNEEVDGSEFRFFGMEGSGGYTGLWLVREGRPLTEQPVVFLGSEGELAVMATDLGAFLWLVAQGHGPDEVMGWSDDGPCEPDPDALQVARRHAPDACRDPEEILGRAREEFPDFQGYIDAQCR</sequence>
<comment type="caution">
    <text evidence="1">The sequence shown here is derived from an EMBL/GenBank/DDBJ whole genome shotgun (WGS) entry which is preliminary data.</text>
</comment>
<evidence type="ECO:0000313" key="1">
    <source>
        <dbReference type="EMBL" id="MBE1458725.1"/>
    </source>
</evidence>
<name>A0ABR9HI81_9ACTN</name>
<dbReference type="Proteomes" id="UP000598217">
    <property type="component" value="Unassembled WGS sequence"/>
</dbReference>
<reference evidence="1 2" key="1">
    <citation type="submission" date="2020-10" db="EMBL/GenBank/DDBJ databases">
        <title>Sequencing the genomes of 1000 actinobacteria strains.</title>
        <authorList>
            <person name="Klenk H.-P."/>
        </authorList>
    </citation>
    <scope>NUCLEOTIDE SEQUENCE [LARGE SCALE GENOMIC DNA]</scope>
    <source>
        <strain evidence="1 2">DSM 45157</strain>
    </source>
</reference>
<evidence type="ECO:0000313" key="2">
    <source>
        <dbReference type="Proteomes" id="UP000598217"/>
    </source>
</evidence>
<keyword evidence="2" id="KW-1185">Reference proteome</keyword>
<proteinExistence type="predicted"/>
<gene>
    <name evidence="1" type="ORF">H4W79_002939</name>
</gene>
<dbReference type="EMBL" id="JADBDY010000001">
    <property type="protein sequence ID" value="MBE1458725.1"/>
    <property type="molecule type" value="Genomic_DNA"/>
</dbReference>
<protein>
    <recommendedName>
        <fullName evidence="3">SMI1/KNR4 family protein</fullName>
    </recommendedName>
</protein>
<evidence type="ECO:0008006" key="3">
    <source>
        <dbReference type="Google" id="ProtNLM"/>
    </source>
</evidence>